<dbReference type="Proteomes" id="UP000595140">
    <property type="component" value="Unassembled WGS sequence"/>
</dbReference>
<feature type="signal peptide" evidence="3">
    <location>
        <begin position="1"/>
        <end position="19"/>
    </location>
</feature>
<dbReference type="Pfam" id="PF07889">
    <property type="entry name" value="DUF1664"/>
    <property type="match status" value="1"/>
</dbReference>
<gene>
    <name evidence="5" type="ORF">CCAM_LOCUS6799</name>
</gene>
<keyword evidence="6" id="KW-1185">Reference proteome</keyword>
<evidence type="ECO:0000313" key="5">
    <source>
        <dbReference type="EMBL" id="VFQ65023.1"/>
    </source>
</evidence>
<organism evidence="5 6">
    <name type="scientific">Cuscuta campestris</name>
    <dbReference type="NCBI Taxonomy" id="132261"/>
    <lineage>
        <taxon>Eukaryota</taxon>
        <taxon>Viridiplantae</taxon>
        <taxon>Streptophyta</taxon>
        <taxon>Embryophyta</taxon>
        <taxon>Tracheophyta</taxon>
        <taxon>Spermatophyta</taxon>
        <taxon>Magnoliopsida</taxon>
        <taxon>eudicotyledons</taxon>
        <taxon>Gunneridae</taxon>
        <taxon>Pentapetalae</taxon>
        <taxon>asterids</taxon>
        <taxon>lamiids</taxon>
        <taxon>Solanales</taxon>
        <taxon>Convolvulaceae</taxon>
        <taxon>Cuscuteae</taxon>
        <taxon>Cuscuta</taxon>
        <taxon>Cuscuta subgen. Grammica</taxon>
        <taxon>Cuscuta sect. Cleistogrammica</taxon>
    </lineage>
</organism>
<dbReference type="PANTHER" id="PTHR47289:SF2">
    <property type="entry name" value="TRANSCRIPTION FACTOR, PUTATIVE (DUF1664)-RELATED"/>
    <property type="match status" value="1"/>
</dbReference>
<feature type="compositionally biased region" description="Polar residues" evidence="2">
    <location>
        <begin position="263"/>
        <end position="294"/>
    </location>
</feature>
<evidence type="ECO:0000256" key="2">
    <source>
        <dbReference type="SAM" id="MobiDB-lite"/>
    </source>
</evidence>
<dbReference type="InterPro" id="IPR012458">
    <property type="entry name" value="DUF1664"/>
</dbReference>
<feature type="domain" description="DUF1664" evidence="4">
    <location>
        <begin position="93"/>
        <end position="210"/>
    </location>
</feature>
<evidence type="ECO:0000256" key="1">
    <source>
        <dbReference type="SAM" id="Coils"/>
    </source>
</evidence>
<sequence>MALPLGKVAFLIGTGVVVSALSKESSASGYISGAFKILLRQLKQDNSKSSNPKPHSNALLQQVKSLQEELQLLAQNRSVTIVTTGGSGSSGKYGFIICVLVVGYGYIWWKGWKLPDLMFATRRGLNDACNSVSTQLEGVYTSISATKRHLSSRIDRVDSKLDECADNTAAIKEEIFEFRGEVSSLGNDLESMNTVVRNLENKISRIEGRQSETNIGVGKLVAYARNLENRRTMEQIEISASSSIKPALELPAVTPKLLIEPSLHSSVEQPSPSPSASNGFQKQSLHGAVQSSSGAKIHRGISDVVGMVSGGNPPVQSAYSTMEGTNRHDSTSTPGLLGRTVSASTAILTRSRGAILTPFVT</sequence>
<protein>
    <recommendedName>
        <fullName evidence="4">DUF1664 domain-containing protein</fullName>
    </recommendedName>
</protein>
<keyword evidence="3" id="KW-0732">Signal</keyword>
<proteinExistence type="predicted"/>
<reference evidence="5 6" key="1">
    <citation type="submission" date="2018-04" db="EMBL/GenBank/DDBJ databases">
        <authorList>
            <person name="Vogel A."/>
        </authorList>
    </citation>
    <scope>NUCLEOTIDE SEQUENCE [LARGE SCALE GENOMIC DNA]</scope>
</reference>
<dbReference type="PANTHER" id="PTHR47289">
    <property type="entry name" value="TRANSCRIPTION FACTOR, PUTATIVE (DUF1664)-RELATED"/>
    <property type="match status" value="1"/>
</dbReference>
<feature type="chain" id="PRO_5019823719" description="DUF1664 domain-containing protein" evidence="3">
    <location>
        <begin position="20"/>
        <end position="361"/>
    </location>
</feature>
<name>A0A484KGX7_9ASTE</name>
<keyword evidence="1" id="KW-0175">Coiled coil</keyword>
<feature type="region of interest" description="Disordered" evidence="2">
    <location>
        <begin position="263"/>
        <end position="296"/>
    </location>
</feature>
<accession>A0A484KGX7</accession>
<feature type="coiled-coil region" evidence="1">
    <location>
        <begin position="182"/>
        <end position="209"/>
    </location>
</feature>
<dbReference type="AlphaFoldDB" id="A0A484KGX7"/>
<evidence type="ECO:0000259" key="4">
    <source>
        <dbReference type="Pfam" id="PF07889"/>
    </source>
</evidence>
<dbReference type="OrthoDB" id="544175at2759"/>
<evidence type="ECO:0000256" key="3">
    <source>
        <dbReference type="SAM" id="SignalP"/>
    </source>
</evidence>
<dbReference type="EMBL" id="OOIL02000450">
    <property type="protein sequence ID" value="VFQ65023.1"/>
    <property type="molecule type" value="Genomic_DNA"/>
</dbReference>
<evidence type="ECO:0000313" key="6">
    <source>
        <dbReference type="Proteomes" id="UP000595140"/>
    </source>
</evidence>